<organism evidence="1 2">
    <name type="scientific">Eisenbergiella tayi</name>
    <dbReference type="NCBI Taxonomy" id="1432052"/>
    <lineage>
        <taxon>Bacteria</taxon>
        <taxon>Bacillati</taxon>
        <taxon>Bacillota</taxon>
        <taxon>Clostridia</taxon>
        <taxon>Lachnospirales</taxon>
        <taxon>Lachnospiraceae</taxon>
        <taxon>Eisenbergiella</taxon>
    </lineage>
</organism>
<dbReference type="Proteomes" id="UP000094271">
    <property type="component" value="Unassembled WGS sequence"/>
</dbReference>
<gene>
    <name evidence="1" type="ORF">BEI59_15375</name>
</gene>
<evidence type="ECO:0000313" key="2">
    <source>
        <dbReference type="Proteomes" id="UP000094271"/>
    </source>
</evidence>
<protein>
    <submittedName>
        <fullName evidence="1">Uncharacterized protein</fullName>
    </submittedName>
</protein>
<sequence length="61" mass="7225">MNVKKGVSRQRGRLFVQEKILYRILPCRICIWHETAICDIIGRKRNRTGQQERTGKERNGI</sequence>
<comment type="caution">
    <text evidence="1">The sequence shown here is derived from an EMBL/GenBank/DDBJ whole genome shotgun (WGS) entry which is preliminary data.</text>
</comment>
<dbReference type="EMBL" id="MEHA01000010">
    <property type="protein sequence ID" value="ODR50739.1"/>
    <property type="molecule type" value="Genomic_DNA"/>
</dbReference>
<accession>A0A1E3UJS0</accession>
<evidence type="ECO:0000313" key="1">
    <source>
        <dbReference type="EMBL" id="ODR50739.1"/>
    </source>
</evidence>
<name>A0A1E3UJS0_9FIRM</name>
<reference evidence="1 2" key="1">
    <citation type="submission" date="2016-08" db="EMBL/GenBank/DDBJ databases">
        <authorList>
            <person name="Seilhamer J.J."/>
        </authorList>
    </citation>
    <scope>NUCLEOTIDE SEQUENCE [LARGE SCALE GENOMIC DNA]</scope>
    <source>
        <strain evidence="1 2">NML150140-1</strain>
    </source>
</reference>
<dbReference type="AlphaFoldDB" id="A0A1E3UJS0"/>
<proteinExistence type="predicted"/>